<dbReference type="InterPro" id="IPR038538">
    <property type="entry name" value="MTERF_sf"/>
</dbReference>
<dbReference type="GO" id="GO:0047429">
    <property type="term" value="F:nucleoside triphosphate diphosphatase activity"/>
    <property type="evidence" value="ECO:0007669"/>
    <property type="project" value="InterPro"/>
</dbReference>
<dbReference type="InterPro" id="IPR025984">
    <property type="entry name" value="DCTPP"/>
</dbReference>
<keyword evidence="2" id="KW-1185">Reference proteome</keyword>
<proteinExistence type="predicted"/>
<dbReference type="AlphaFoldDB" id="A0A2P6VQK5"/>
<name>A0A2P6VQK5_9CHLO</name>
<dbReference type="STRING" id="554055.A0A2P6VQK5"/>
<dbReference type="CDD" id="cd11537">
    <property type="entry name" value="NTP-PPase_RS21-C6_like"/>
    <property type="match status" value="1"/>
</dbReference>
<dbReference type="SUPFAM" id="SSF101386">
    <property type="entry name" value="all-alpha NTP pyrophosphatases"/>
    <property type="match status" value="1"/>
</dbReference>
<organism evidence="1 2">
    <name type="scientific">Micractinium conductrix</name>
    <dbReference type="NCBI Taxonomy" id="554055"/>
    <lineage>
        <taxon>Eukaryota</taxon>
        <taxon>Viridiplantae</taxon>
        <taxon>Chlorophyta</taxon>
        <taxon>core chlorophytes</taxon>
        <taxon>Trebouxiophyceae</taxon>
        <taxon>Chlorellales</taxon>
        <taxon>Chlorellaceae</taxon>
        <taxon>Chlorella clade</taxon>
        <taxon>Micractinium</taxon>
    </lineage>
</organism>
<dbReference type="OrthoDB" id="411123at2759"/>
<dbReference type="Gene3D" id="1.25.70.10">
    <property type="entry name" value="Transcription termination factor 3, mitochondrial"/>
    <property type="match status" value="1"/>
</dbReference>
<dbReference type="EMBL" id="LHPF02000001">
    <property type="protein sequence ID" value="PSC76378.1"/>
    <property type="molecule type" value="Genomic_DNA"/>
</dbReference>
<dbReference type="Gene3D" id="1.10.287.1080">
    <property type="entry name" value="MazG-like"/>
    <property type="match status" value="1"/>
</dbReference>
<dbReference type="GO" id="GO:0009143">
    <property type="term" value="P:nucleoside triphosphate catabolic process"/>
    <property type="evidence" value="ECO:0007669"/>
    <property type="project" value="InterPro"/>
</dbReference>
<dbReference type="Proteomes" id="UP000239649">
    <property type="component" value="Unassembled WGS sequence"/>
</dbReference>
<reference evidence="1 2" key="1">
    <citation type="journal article" date="2018" name="Plant J.">
        <title>Genome sequences of Chlorella sorokiniana UTEX 1602 and Micractinium conductrix SAG 241.80: implications to maltose excretion by a green alga.</title>
        <authorList>
            <person name="Arriola M.B."/>
            <person name="Velmurugan N."/>
            <person name="Zhang Y."/>
            <person name="Plunkett M.H."/>
            <person name="Hondzo H."/>
            <person name="Barney B.M."/>
        </authorList>
    </citation>
    <scope>NUCLEOTIDE SEQUENCE [LARGE SCALE GENOMIC DNA]</scope>
    <source>
        <strain evidence="1 2">SAG 241.80</strain>
    </source>
</reference>
<evidence type="ECO:0000313" key="2">
    <source>
        <dbReference type="Proteomes" id="UP000239649"/>
    </source>
</evidence>
<protein>
    <submittedName>
        <fullName evidence="1">dCTP pyrophosphatase 1-like</fullName>
    </submittedName>
</protein>
<sequence length="424" mass="45865">MAPAAVTACAPRACLTTPAAGYLSGQGVAVSLINQRLQRSALAGGAPPPSVHLDQAQAVHSFLLQQQRLRRITSAALVLESTPEALRFDVQQQLKPLLACLSELGLSQEQTTSVFRGLRRHRDQAAAFLELPPEELQRRYFWLCQHLALEGATAAAYLAASPTLLLAEPADAAAVVRWLHASPGWRRQALRRNLAAHAQILLTPVAQLEAAAATLQLRLDASTDELCLLLALAPRLLALPQGELEAAAAAHPAAWRLAGAYMDRPALLMRDAAEALHLQVATLYLMQRHGLSRQQPWGGTTLQQLRAELQQFATARDWQQFHTPRNLLLALTGEVGELAEIFQWRGEVATGLPDFTPAERQQVGEELSDVLLYLIRLADACGVDLPAAALSKMKANGVKYPVERAFGTAAKYTQLAAEARGSSA</sequence>
<accession>A0A2P6VQK5</accession>
<dbReference type="PANTHER" id="PTHR14552:SF21">
    <property type="entry name" value="DCTP PYROPHOSPHATASE 1"/>
    <property type="match status" value="1"/>
</dbReference>
<dbReference type="Pfam" id="PF12643">
    <property type="entry name" value="MazG-like"/>
    <property type="match status" value="1"/>
</dbReference>
<gene>
    <name evidence="1" type="primary">g842</name>
    <name evidence="1" type="ORF">C2E20_0842</name>
</gene>
<dbReference type="PANTHER" id="PTHR14552">
    <property type="match status" value="1"/>
</dbReference>
<comment type="caution">
    <text evidence="1">The sequence shown here is derived from an EMBL/GenBank/DDBJ whole genome shotgun (WGS) entry which is preliminary data.</text>
</comment>
<evidence type="ECO:0000313" key="1">
    <source>
        <dbReference type="EMBL" id="PSC76378.1"/>
    </source>
</evidence>